<keyword evidence="3" id="KW-1185">Reference proteome</keyword>
<comment type="caution">
    <text evidence="2">The sequence shown here is derived from an EMBL/GenBank/DDBJ whole genome shotgun (WGS) entry which is preliminary data.</text>
</comment>
<proteinExistence type="predicted"/>
<organism evidence="2 3">
    <name type="scientific">Triparma laevis f. longispina</name>
    <dbReference type="NCBI Taxonomy" id="1714387"/>
    <lineage>
        <taxon>Eukaryota</taxon>
        <taxon>Sar</taxon>
        <taxon>Stramenopiles</taxon>
        <taxon>Ochrophyta</taxon>
        <taxon>Bolidophyceae</taxon>
        <taxon>Parmales</taxon>
        <taxon>Triparmaceae</taxon>
        <taxon>Triparma</taxon>
    </lineage>
</organism>
<dbReference type="Proteomes" id="UP001165122">
    <property type="component" value="Unassembled WGS sequence"/>
</dbReference>
<name>A0A9W7FQ45_9STRA</name>
<reference evidence="3" key="1">
    <citation type="journal article" date="2023" name="Commun. Biol.">
        <title>Genome analysis of Parmales, the sister group of diatoms, reveals the evolutionary specialization of diatoms from phago-mixotrophs to photoautotrophs.</title>
        <authorList>
            <person name="Ban H."/>
            <person name="Sato S."/>
            <person name="Yoshikawa S."/>
            <person name="Yamada K."/>
            <person name="Nakamura Y."/>
            <person name="Ichinomiya M."/>
            <person name="Sato N."/>
            <person name="Blanc-Mathieu R."/>
            <person name="Endo H."/>
            <person name="Kuwata A."/>
            <person name="Ogata H."/>
        </authorList>
    </citation>
    <scope>NUCLEOTIDE SEQUENCE [LARGE SCALE GENOMIC DNA]</scope>
    <source>
        <strain evidence="3">NIES 3700</strain>
    </source>
</reference>
<accession>A0A9W7FQ45</accession>
<dbReference type="EMBL" id="BRXW01000242">
    <property type="protein sequence ID" value="GMI16036.1"/>
    <property type="molecule type" value="Genomic_DNA"/>
</dbReference>
<evidence type="ECO:0000313" key="3">
    <source>
        <dbReference type="Proteomes" id="UP001165122"/>
    </source>
</evidence>
<feature type="region of interest" description="Disordered" evidence="1">
    <location>
        <begin position="47"/>
        <end position="72"/>
    </location>
</feature>
<dbReference type="AlphaFoldDB" id="A0A9W7FQ45"/>
<feature type="region of interest" description="Disordered" evidence="1">
    <location>
        <begin position="1"/>
        <end position="31"/>
    </location>
</feature>
<evidence type="ECO:0000256" key="1">
    <source>
        <dbReference type="SAM" id="MobiDB-lite"/>
    </source>
</evidence>
<evidence type="ECO:0000313" key="2">
    <source>
        <dbReference type="EMBL" id="GMI16036.1"/>
    </source>
</evidence>
<feature type="compositionally biased region" description="Polar residues" evidence="1">
    <location>
        <begin position="7"/>
        <end position="24"/>
    </location>
</feature>
<sequence length="72" mass="8290">MHELKQASPTGSFLTLRPSDQSGSRDVITQRRKSSIFKSALTTTFSDDQSFDQKPSRKKIKDTERLHFNEMD</sequence>
<protein>
    <submittedName>
        <fullName evidence="2">Uncharacterized protein</fullName>
    </submittedName>
</protein>
<feature type="compositionally biased region" description="Basic and acidic residues" evidence="1">
    <location>
        <begin position="61"/>
        <end position="72"/>
    </location>
</feature>
<gene>
    <name evidence="2" type="ORF">TrLO_g1415</name>
</gene>